<evidence type="ECO:0000313" key="5">
    <source>
        <dbReference type="Proteomes" id="UP000001441"/>
    </source>
</evidence>
<dbReference type="InterPro" id="IPR029787">
    <property type="entry name" value="Nucleotide_cyclase"/>
</dbReference>
<dbReference type="PANTHER" id="PTHR45138">
    <property type="entry name" value="REGULATORY COMPONENTS OF SENSORY TRANSDUCTION SYSTEM"/>
    <property type="match status" value="1"/>
</dbReference>
<dbReference type="EC" id="2.7.7.65" evidence="2"/>
<name>D3RT23_ALLVD</name>
<dbReference type="GO" id="GO:1902201">
    <property type="term" value="P:negative regulation of bacterial-type flagellum-dependent cell motility"/>
    <property type="evidence" value="ECO:0007669"/>
    <property type="project" value="TreeGrafter"/>
</dbReference>
<sequence>MGVTRIVSRPCRIRIPAAYVNANGFLSSSRPGPANLLYPAFRADIIQRPGARTEMVKFWKRESGGVPSETTRAAPATPSDSETLATLEQAALDQLASVLRTWGQYAFDLDEIKAATLAEQLERWSRHVLMAAPPDASKDQDESVVAANTSARRDWAGLRDFVTRIRRSEQSYVNRQILGTRQVMGEFVQTLGLVLAEDQEEQTKVTQVINQLRSTIENNAPIEVLSREAMNAIELISSIARERSKRNQGLLEDLNGKLQSLRGELDAAQRENDLDGLTRLYNRKAFDRQLERVFELCKLSGQSACLLMIDADHFKRVNDEYGHPAGDTVLKRLANCCTKGFPRKSDFVARYGGEEFAAILQDTSLKSALPLAQRLLDTIRIMRIEHEGLELDITVSIGIAELGTLASAEHWLKMADGALYAAKKGGRDRIVTAPEMR</sequence>
<gene>
    <name evidence="4" type="ordered locus">Alvin_1397</name>
</gene>
<reference evidence="4 5" key="1">
    <citation type="journal article" date="2011" name="Stand. Genomic Sci.">
        <title>Complete genome sequence of Allochromatium vinosum DSM 180(T).</title>
        <authorList>
            <person name="Weissgerber T."/>
            <person name="Zigann R."/>
            <person name="Bruce D."/>
            <person name="Chang Y.J."/>
            <person name="Detter J.C."/>
            <person name="Han C."/>
            <person name="Hauser L."/>
            <person name="Jeffries C.D."/>
            <person name="Land M."/>
            <person name="Munk A.C."/>
            <person name="Tapia R."/>
            <person name="Dahl C."/>
        </authorList>
    </citation>
    <scope>NUCLEOTIDE SEQUENCE [LARGE SCALE GENOMIC DNA]</scope>
    <source>
        <strain evidence="5">ATCC 17899 / DSM 180 / NBRC 103801 / NCIMB 10441 / D</strain>
    </source>
</reference>
<organism evidence="4 5">
    <name type="scientific">Allochromatium vinosum (strain ATCC 17899 / DSM 180 / NBRC 103801 / NCIMB 10441 / D)</name>
    <name type="common">Chromatium vinosum</name>
    <dbReference type="NCBI Taxonomy" id="572477"/>
    <lineage>
        <taxon>Bacteria</taxon>
        <taxon>Pseudomonadati</taxon>
        <taxon>Pseudomonadota</taxon>
        <taxon>Gammaproteobacteria</taxon>
        <taxon>Chromatiales</taxon>
        <taxon>Chromatiaceae</taxon>
        <taxon>Allochromatium</taxon>
    </lineage>
</organism>
<dbReference type="KEGG" id="alv:Alvin_1397"/>
<dbReference type="GO" id="GO:0005886">
    <property type="term" value="C:plasma membrane"/>
    <property type="evidence" value="ECO:0007669"/>
    <property type="project" value="TreeGrafter"/>
</dbReference>
<evidence type="ECO:0000256" key="1">
    <source>
        <dbReference type="ARBA" id="ARBA00001946"/>
    </source>
</evidence>
<comment type="cofactor">
    <cofactor evidence="1">
        <name>Mg(2+)</name>
        <dbReference type="ChEBI" id="CHEBI:18420"/>
    </cofactor>
</comment>
<dbReference type="AlphaFoldDB" id="D3RT23"/>
<dbReference type="CDD" id="cd01949">
    <property type="entry name" value="GGDEF"/>
    <property type="match status" value="1"/>
</dbReference>
<dbReference type="SMART" id="SM00267">
    <property type="entry name" value="GGDEF"/>
    <property type="match status" value="1"/>
</dbReference>
<dbReference type="GO" id="GO:0052621">
    <property type="term" value="F:diguanylate cyclase activity"/>
    <property type="evidence" value="ECO:0007669"/>
    <property type="project" value="UniProtKB-EC"/>
</dbReference>
<dbReference type="Gene3D" id="3.30.70.270">
    <property type="match status" value="1"/>
</dbReference>
<dbReference type="InterPro" id="IPR043128">
    <property type="entry name" value="Rev_trsase/Diguanyl_cyclase"/>
</dbReference>
<evidence type="ECO:0000256" key="2">
    <source>
        <dbReference type="ARBA" id="ARBA00012528"/>
    </source>
</evidence>
<dbReference type="PANTHER" id="PTHR45138:SF24">
    <property type="entry name" value="DIGUANYLATE CYCLASE DGCC-RELATED"/>
    <property type="match status" value="1"/>
</dbReference>
<dbReference type="Proteomes" id="UP000001441">
    <property type="component" value="Chromosome"/>
</dbReference>
<dbReference type="InterPro" id="IPR050469">
    <property type="entry name" value="Diguanylate_Cyclase"/>
</dbReference>
<proteinExistence type="predicted"/>
<accession>D3RT23</accession>
<dbReference type="GO" id="GO:0043709">
    <property type="term" value="P:cell adhesion involved in single-species biofilm formation"/>
    <property type="evidence" value="ECO:0007669"/>
    <property type="project" value="TreeGrafter"/>
</dbReference>
<dbReference type="SUPFAM" id="SSF55073">
    <property type="entry name" value="Nucleotide cyclase"/>
    <property type="match status" value="1"/>
</dbReference>
<dbReference type="FunFam" id="3.30.70.270:FF:000001">
    <property type="entry name" value="Diguanylate cyclase domain protein"/>
    <property type="match status" value="1"/>
</dbReference>
<feature type="domain" description="GGDEF" evidence="3">
    <location>
        <begin position="302"/>
        <end position="435"/>
    </location>
</feature>
<keyword evidence="5" id="KW-1185">Reference proteome</keyword>
<evidence type="ECO:0000313" key="4">
    <source>
        <dbReference type="EMBL" id="ADC62332.1"/>
    </source>
</evidence>
<evidence type="ECO:0000259" key="3">
    <source>
        <dbReference type="PROSITE" id="PS50887"/>
    </source>
</evidence>
<dbReference type="Pfam" id="PF00990">
    <property type="entry name" value="GGDEF"/>
    <property type="match status" value="1"/>
</dbReference>
<dbReference type="PROSITE" id="PS50887">
    <property type="entry name" value="GGDEF"/>
    <property type="match status" value="1"/>
</dbReference>
<dbReference type="HOGENOM" id="CLU_000445_11_5_6"/>
<dbReference type="EMBL" id="CP001896">
    <property type="protein sequence ID" value="ADC62332.1"/>
    <property type="molecule type" value="Genomic_DNA"/>
</dbReference>
<dbReference type="NCBIfam" id="TIGR00254">
    <property type="entry name" value="GGDEF"/>
    <property type="match status" value="1"/>
</dbReference>
<dbReference type="InterPro" id="IPR000160">
    <property type="entry name" value="GGDEF_dom"/>
</dbReference>
<protein>
    <recommendedName>
        <fullName evidence="2">diguanylate cyclase</fullName>
        <ecNumber evidence="2">2.7.7.65</ecNumber>
    </recommendedName>
</protein>
<dbReference type="eggNOG" id="COG3706">
    <property type="taxonomic scope" value="Bacteria"/>
</dbReference>
<dbReference type="STRING" id="572477.Alvin_1397"/>